<proteinExistence type="predicted"/>
<dbReference type="AlphaFoldDB" id="A0A1G1L0T7"/>
<feature type="signal peptide" evidence="1">
    <location>
        <begin position="1"/>
        <end position="19"/>
    </location>
</feature>
<protein>
    <submittedName>
        <fullName evidence="2">Uncharacterized protein</fullName>
    </submittedName>
</protein>
<evidence type="ECO:0000313" key="3">
    <source>
        <dbReference type="Proteomes" id="UP000178187"/>
    </source>
</evidence>
<accession>A0A1G1L0T7</accession>
<comment type="caution">
    <text evidence="2">The sequence shown here is derived from an EMBL/GenBank/DDBJ whole genome shotgun (WGS) entry which is preliminary data.</text>
</comment>
<dbReference type="EMBL" id="MHFR01000029">
    <property type="protein sequence ID" value="OGW98777.1"/>
    <property type="molecule type" value="Genomic_DNA"/>
</dbReference>
<organism evidence="2 3">
    <name type="scientific">Candidatus Danuiimicrobium aquiferis</name>
    <dbReference type="NCBI Taxonomy" id="1801832"/>
    <lineage>
        <taxon>Bacteria</taxon>
        <taxon>Pseudomonadati</taxon>
        <taxon>Candidatus Omnitrophota</taxon>
        <taxon>Candidatus Danuiimicrobium</taxon>
    </lineage>
</organism>
<evidence type="ECO:0000256" key="1">
    <source>
        <dbReference type="SAM" id="SignalP"/>
    </source>
</evidence>
<evidence type="ECO:0000313" key="2">
    <source>
        <dbReference type="EMBL" id="OGW98777.1"/>
    </source>
</evidence>
<feature type="chain" id="PRO_5009576649" evidence="1">
    <location>
        <begin position="20"/>
        <end position="71"/>
    </location>
</feature>
<sequence>MKRPLILIILLSLMFYSFAAIGSAEEAMAPSTVPDSAATTPAKTTLDNLMAAFNGESNANTRYLGFTEKSF</sequence>
<name>A0A1G1L0T7_9BACT</name>
<dbReference type="Proteomes" id="UP000178187">
    <property type="component" value="Unassembled WGS sequence"/>
</dbReference>
<reference evidence="2 3" key="1">
    <citation type="journal article" date="2016" name="Nat. Commun.">
        <title>Thousands of microbial genomes shed light on interconnected biogeochemical processes in an aquifer system.</title>
        <authorList>
            <person name="Anantharaman K."/>
            <person name="Brown C.T."/>
            <person name="Hug L.A."/>
            <person name="Sharon I."/>
            <person name="Castelle C.J."/>
            <person name="Probst A.J."/>
            <person name="Thomas B.C."/>
            <person name="Singh A."/>
            <person name="Wilkins M.J."/>
            <person name="Karaoz U."/>
            <person name="Brodie E.L."/>
            <person name="Williams K.H."/>
            <person name="Hubbard S.S."/>
            <person name="Banfield J.F."/>
        </authorList>
    </citation>
    <scope>NUCLEOTIDE SEQUENCE [LARGE SCALE GENOMIC DNA]</scope>
</reference>
<gene>
    <name evidence="2" type="ORF">A3G33_08745</name>
</gene>
<keyword evidence="1" id="KW-0732">Signal</keyword>